<gene>
    <name evidence="1" type="ordered locus">HCD_01165</name>
</gene>
<dbReference type="KEGG" id="hcm:HCD_01165"/>
<name>I0EQP6_HELCM</name>
<organism evidence="1 2">
    <name type="scientific">Helicobacter cetorum (strain ATCC BAA-540 / CCUG 52418 / MIT 99-5656)</name>
    <dbReference type="NCBI Taxonomy" id="1163745"/>
    <lineage>
        <taxon>Bacteria</taxon>
        <taxon>Pseudomonadati</taxon>
        <taxon>Campylobacterota</taxon>
        <taxon>Epsilonproteobacteria</taxon>
        <taxon>Campylobacterales</taxon>
        <taxon>Helicobacteraceae</taxon>
        <taxon>Helicobacter</taxon>
    </lineage>
</organism>
<sequence>MGFIKILLFISLVCSNLFAVSLEIGSNLKSNKKLYKLTKNRGLERVSIPIIKFNNALSFGSYIEMPKTTRSHFLGRVDGGLMMRIRF</sequence>
<keyword evidence="2" id="KW-1185">Reference proteome</keyword>
<evidence type="ECO:0000313" key="1">
    <source>
        <dbReference type="EMBL" id="AFI05265.1"/>
    </source>
</evidence>
<dbReference type="EMBL" id="CP003481">
    <property type="protein sequence ID" value="AFI05265.1"/>
    <property type="molecule type" value="Genomic_DNA"/>
</dbReference>
<dbReference type="Proteomes" id="UP000005013">
    <property type="component" value="Chromosome"/>
</dbReference>
<dbReference type="AlphaFoldDB" id="I0EQP6"/>
<dbReference type="OrthoDB" id="9961703at2"/>
<evidence type="ECO:0000313" key="2">
    <source>
        <dbReference type="Proteomes" id="UP000005013"/>
    </source>
</evidence>
<dbReference type="HOGENOM" id="CLU_2479039_0_0_7"/>
<dbReference type="RefSeq" id="WP_014658793.1">
    <property type="nucleotide sequence ID" value="NC_017735.1"/>
</dbReference>
<proteinExistence type="predicted"/>
<dbReference type="PATRIC" id="fig|1163745.3.peg.249"/>
<accession>I0EQP6</accession>
<reference evidence="1 2" key="1">
    <citation type="journal article" date="2013" name="PLoS ONE">
        <title>Sequence Divergence and Conservation in Genomes ofHelicobacter cetorum Strains from a Dolphin and a Whale.</title>
        <authorList>
            <person name="Kersulyte D."/>
            <person name="Rossi M."/>
            <person name="Berg D.E."/>
        </authorList>
    </citation>
    <scope>NUCLEOTIDE SEQUENCE [LARGE SCALE GENOMIC DNA]</scope>
    <source>
        <strain evidence="1 2">MIT 99-5656</strain>
    </source>
</reference>
<protein>
    <submittedName>
        <fullName evidence="1">Uncharacterized protein</fullName>
    </submittedName>
</protein>